<dbReference type="AlphaFoldDB" id="A0A8B6X111"/>
<reference evidence="4" key="2">
    <citation type="journal article" date="2000" name="Structure">
        <title>Rhamnogalacturonan acetylesterase elucidates the structure and function of a new family of hydrolases.</title>
        <authorList>
            <person name="Molgaard A."/>
            <person name="Kauppinen S."/>
            <person name="Larsen S."/>
        </authorList>
    </citation>
    <scope>NUCLEOTIDE SEQUENCE</scope>
</reference>
<dbReference type="GO" id="GO:0016788">
    <property type="term" value="F:hydrolase activity, acting on ester bonds"/>
    <property type="evidence" value="ECO:0007669"/>
    <property type="project" value="InterPro"/>
</dbReference>
<evidence type="ECO:0000256" key="1">
    <source>
        <dbReference type="ARBA" id="ARBA00022729"/>
    </source>
</evidence>
<feature type="chain" id="PRO_5034093863" evidence="2">
    <location>
        <begin position="20"/>
        <end position="340"/>
    </location>
</feature>
<evidence type="ECO:0000256" key="2">
    <source>
        <dbReference type="SAM" id="SignalP"/>
    </source>
</evidence>
<dbReference type="Pfam" id="PF00657">
    <property type="entry name" value="Lipase_GDSL"/>
    <property type="match status" value="1"/>
</dbReference>
<dbReference type="InterPro" id="IPR050592">
    <property type="entry name" value="GDSL_lipolytic_enzyme"/>
</dbReference>
<protein>
    <submittedName>
        <fullName evidence="4">SGNH/GDSL hydrolase family protein</fullName>
    </submittedName>
</protein>
<accession>A0A8B6X111</accession>
<dbReference type="CDD" id="cd01847">
    <property type="entry name" value="Triacylglycerol_lipase_like"/>
    <property type="match status" value="1"/>
</dbReference>
<dbReference type="Gene3D" id="3.40.50.1110">
    <property type="entry name" value="SGNH hydrolase"/>
    <property type="match status" value="1"/>
</dbReference>
<dbReference type="SUPFAM" id="SSF52266">
    <property type="entry name" value="SGNH hydrolase"/>
    <property type="match status" value="1"/>
</dbReference>
<keyword evidence="4" id="KW-0378">Hydrolase</keyword>
<dbReference type="PANTHER" id="PTHR45642:SF139">
    <property type="entry name" value="SGNH HYDROLASE-TYPE ESTERASE DOMAIN-CONTAINING PROTEIN"/>
    <property type="match status" value="1"/>
</dbReference>
<feature type="signal peptide" evidence="2">
    <location>
        <begin position="1"/>
        <end position="19"/>
    </location>
</feature>
<dbReference type="InterPro" id="IPR001087">
    <property type="entry name" value="GDSL"/>
</dbReference>
<reference evidence="4" key="1">
    <citation type="journal article" date="1995" name="Trends Biochem. Sci.">
        <title>A new family of lipolytic enzymes?</title>
        <authorList>
            <person name="Upton C."/>
            <person name="Buckley J.T."/>
        </authorList>
    </citation>
    <scope>NUCLEOTIDE SEQUENCE</scope>
</reference>
<dbReference type="RefSeq" id="WP_028310125.1">
    <property type="nucleotide sequence ID" value="NZ_AXWS01000007.1"/>
</dbReference>
<proteinExistence type="predicted"/>
<keyword evidence="1 2" id="KW-0732">Signal</keyword>
<evidence type="ECO:0000313" key="4">
    <source>
        <dbReference type="RefSeq" id="WP_028310125.1"/>
    </source>
</evidence>
<dbReference type="PROSITE" id="PS51257">
    <property type="entry name" value="PROKAR_LIPOPROTEIN"/>
    <property type="match status" value="1"/>
</dbReference>
<sequence length="340" mass="34859">MVSRRVLALVGAVCLAGLAACNSSVDGASTAKPSFNRVLSFGDSLSDVGTYAPAVASVGGGKFTTNPGPIWVERIATDLGLTITPWETGGFGAPVTVKTGYGYAQGGARVSKQPGIDCDYVPATDSCAITGPLATPQSKQLDAQLARGNFTDHDLVFLLGGSNDVLYHANLVAAEAESQAVALAEITTAANDQVAQIARVLATGGKYVVTFTLPDVGRAPDGVAAGAQAQALINALVVQFNTQLRQAIATQKLDVVVVDGYALLNDELSNPAKYGFTNTSGTACNPTLTQDTSLLCSSATLVAANADQTYAFADGKHPTTRGHQAIADAVKAALVAKGWR</sequence>
<dbReference type="OrthoDB" id="5292073at2"/>
<reference evidence="4" key="3">
    <citation type="submission" date="2025-08" db="UniProtKB">
        <authorList>
            <consortium name="RefSeq"/>
        </authorList>
    </citation>
    <scope>IDENTIFICATION</scope>
</reference>
<dbReference type="PANTHER" id="PTHR45642">
    <property type="entry name" value="GDSL ESTERASE/LIPASE EXL3"/>
    <property type="match status" value="1"/>
</dbReference>
<organism evidence="3 4">
    <name type="scientific">Derxia gummosa DSM 723</name>
    <dbReference type="NCBI Taxonomy" id="1121388"/>
    <lineage>
        <taxon>Bacteria</taxon>
        <taxon>Pseudomonadati</taxon>
        <taxon>Pseudomonadota</taxon>
        <taxon>Betaproteobacteria</taxon>
        <taxon>Burkholderiales</taxon>
        <taxon>Alcaligenaceae</taxon>
        <taxon>Derxia</taxon>
    </lineage>
</organism>
<keyword evidence="3" id="KW-1185">Reference proteome</keyword>
<dbReference type="Proteomes" id="UP000675920">
    <property type="component" value="Unplaced"/>
</dbReference>
<name>A0A8B6X111_9BURK</name>
<evidence type="ECO:0000313" key="3">
    <source>
        <dbReference type="Proteomes" id="UP000675920"/>
    </source>
</evidence>
<dbReference type="InterPro" id="IPR036514">
    <property type="entry name" value="SGNH_hydro_sf"/>
</dbReference>